<name>A0A0K0GIE0_XANOP</name>
<dbReference type="KEGG" id="xop:PXO_05522"/>
<gene>
    <name evidence="1" type="ordered locus">PXO_05522</name>
</gene>
<dbReference type="EMBL" id="CP000967">
    <property type="protein sequence ID" value="ACD58088.1"/>
    <property type="molecule type" value="Genomic_DNA"/>
</dbReference>
<sequence>MRLHAASDGRCVYPSGEYQLPIADCRLPVWAAGMAHGLR</sequence>
<dbReference type="HOGENOM" id="CLU_3319348_0_0_6"/>
<protein>
    <submittedName>
        <fullName evidence="1">Uncharacterized protein</fullName>
    </submittedName>
</protein>
<organism evidence="1 2">
    <name type="scientific">Xanthomonas oryzae pv. oryzae (strain PXO99A)</name>
    <dbReference type="NCBI Taxonomy" id="360094"/>
    <lineage>
        <taxon>Bacteria</taxon>
        <taxon>Pseudomonadati</taxon>
        <taxon>Pseudomonadota</taxon>
        <taxon>Gammaproteobacteria</taxon>
        <taxon>Lysobacterales</taxon>
        <taxon>Lysobacteraceae</taxon>
        <taxon>Xanthomonas</taxon>
    </lineage>
</organism>
<evidence type="ECO:0000313" key="1">
    <source>
        <dbReference type="EMBL" id="ACD58088.1"/>
    </source>
</evidence>
<dbReference type="Proteomes" id="UP000001740">
    <property type="component" value="Chromosome"/>
</dbReference>
<dbReference type="AlphaFoldDB" id="A0A0K0GIE0"/>
<reference evidence="1 2" key="1">
    <citation type="journal article" date="2008" name="BMC Genomics">
        <title>Genome sequence and rapid evolution of the rice pathogen Xanthomonas oryzae pv. oryzae PXO99A.</title>
        <authorList>
            <person name="Salzberg S.L."/>
            <person name="Sommer D.D."/>
            <person name="Schatz M.C."/>
            <person name="Phillippy A.M."/>
            <person name="Rabinowicz P.D."/>
            <person name="Tsuge S."/>
            <person name="Furutani A."/>
            <person name="Ochiai H."/>
            <person name="Delcher A.L."/>
            <person name="Kelley D."/>
            <person name="Madupu R."/>
            <person name="Puiu D."/>
            <person name="Radune D."/>
            <person name="Shumway M."/>
            <person name="Trapnell C."/>
            <person name="Aparna G."/>
            <person name="Jha G."/>
            <person name="Pandey A."/>
            <person name="Patil P.B."/>
            <person name="Ishihara H."/>
            <person name="Meyer D.F."/>
            <person name="Szurek B."/>
            <person name="Verdier V."/>
            <person name="Koebnik R."/>
            <person name="Dow J.M."/>
            <person name="Ryan R.P."/>
            <person name="Hirata H."/>
            <person name="Tsuyumu S."/>
            <person name="Won Lee S."/>
            <person name="Seo Y.S."/>
            <person name="Sriariyanum M."/>
            <person name="Ronald P.C."/>
            <person name="Sonti R.V."/>
            <person name="Van Sluys M.A."/>
            <person name="Leach J.E."/>
            <person name="White F.F."/>
            <person name="Bogdanove A.J."/>
        </authorList>
    </citation>
    <scope>NUCLEOTIDE SEQUENCE [LARGE SCALE GENOMIC DNA]</scope>
    <source>
        <strain evidence="1 2">PXO99A</strain>
    </source>
</reference>
<proteinExistence type="predicted"/>
<accession>A0A0K0GIE0</accession>
<evidence type="ECO:0000313" key="2">
    <source>
        <dbReference type="Proteomes" id="UP000001740"/>
    </source>
</evidence>